<dbReference type="GO" id="GO:0007166">
    <property type="term" value="P:cell surface receptor signaling pathway"/>
    <property type="evidence" value="ECO:0007669"/>
    <property type="project" value="TreeGrafter"/>
</dbReference>
<keyword evidence="5 12" id="KW-1133">Transmembrane helix</keyword>
<evidence type="ECO:0000256" key="3">
    <source>
        <dbReference type="ARBA" id="ARBA00022692"/>
    </source>
</evidence>
<dbReference type="InterPro" id="IPR007110">
    <property type="entry name" value="Ig-like_dom"/>
</dbReference>
<evidence type="ECO:0000256" key="1">
    <source>
        <dbReference type="ARBA" id="ARBA00004251"/>
    </source>
</evidence>
<keyword evidence="8" id="KW-0675">Receptor</keyword>
<evidence type="ECO:0000256" key="11">
    <source>
        <dbReference type="SAM" id="MobiDB-lite"/>
    </source>
</evidence>
<dbReference type="Proteomes" id="UP000681722">
    <property type="component" value="Unassembled WGS sequence"/>
</dbReference>
<dbReference type="PROSITE" id="PS50835">
    <property type="entry name" value="IG_LIKE"/>
    <property type="match status" value="2"/>
</dbReference>
<dbReference type="Gene3D" id="1.20.140.150">
    <property type="match status" value="1"/>
</dbReference>
<feature type="transmembrane region" description="Helical" evidence="12">
    <location>
        <begin position="104"/>
        <end position="130"/>
    </location>
</feature>
<accession>A0A815DVD8</accession>
<feature type="domain" description="Ig-like" evidence="13">
    <location>
        <begin position="260"/>
        <end position="379"/>
    </location>
</feature>
<dbReference type="Pfam" id="PF07686">
    <property type="entry name" value="V-set"/>
    <property type="match status" value="1"/>
</dbReference>
<dbReference type="InterPro" id="IPR036179">
    <property type="entry name" value="Ig-like_dom_sf"/>
</dbReference>
<dbReference type="SUPFAM" id="SSF48726">
    <property type="entry name" value="Immunoglobulin"/>
    <property type="match status" value="2"/>
</dbReference>
<dbReference type="EMBL" id="CAJOBC010037874">
    <property type="protein sequence ID" value="CAF4127585.1"/>
    <property type="molecule type" value="Genomic_DNA"/>
</dbReference>
<dbReference type="OrthoDB" id="10053570at2759"/>
<evidence type="ECO:0000313" key="15">
    <source>
        <dbReference type="EMBL" id="CAF4127585.1"/>
    </source>
</evidence>
<evidence type="ECO:0000256" key="12">
    <source>
        <dbReference type="SAM" id="Phobius"/>
    </source>
</evidence>
<dbReference type="InterPro" id="IPR013106">
    <property type="entry name" value="Ig_V-set"/>
</dbReference>
<dbReference type="InterPro" id="IPR013783">
    <property type="entry name" value="Ig-like_fold"/>
</dbReference>
<dbReference type="PANTHER" id="PTHR25466">
    <property type="entry name" value="T-LYMPHOCYTE ACTIVATION ANTIGEN"/>
    <property type="match status" value="1"/>
</dbReference>
<keyword evidence="3 12" id="KW-0812">Transmembrane</keyword>
<dbReference type="EMBL" id="CAJNOQ010012520">
    <property type="protein sequence ID" value="CAF1301819.1"/>
    <property type="molecule type" value="Genomic_DNA"/>
</dbReference>
<dbReference type="GO" id="GO:0009897">
    <property type="term" value="C:external side of plasma membrane"/>
    <property type="evidence" value="ECO:0007669"/>
    <property type="project" value="TreeGrafter"/>
</dbReference>
<feature type="domain" description="Ig-like" evidence="13">
    <location>
        <begin position="392"/>
        <end position="488"/>
    </location>
</feature>
<dbReference type="GO" id="GO:0071222">
    <property type="term" value="P:cellular response to lipopolysaccharide"/>
    <property type="evidence" value="ECO:0007669"/>
    <property type="project" value="TreeGrafter"/>
</dbReference>
<dbReference type="Gene3D" id="2.60.40.10">
    <property type="entry name" value="Immunoglobulins"/>
    <property type="match status" value="2"/>
</dbReference>
<keyword evidence="16" id="KW-1185">Reference proteome</keyword>
<evidence type="ECO:0000256" key="4">
    <source>
        <dbReference type="ARBA" id="ARBA00022729"/>
    </source>
</evidence>
<evidence type="ECO:0000259" key="13">
    <source>
        <dbReference type="PROSITE" id="PS50835"/>
    </source>
</evidence>
<evidence type="ECO:0000256" key="8">
    <source>
        <dbReference type="ARBA" id="ARBA00023170"/>
    </source>
</evidence>
<keyword evidence="6 12" id="KW-0472">Membrane</keyword>
<evidence type="ECO:0000256" key="9">
    <source>
        <dbReference type="ARBA" id="ARBA00023180"/>
    </source>
</evidence>
<evidence type="ECO:0000313" key="16">
    <source>
        <dbReference type="Proteomes" id="UP000663829"/>
    </source>
</evidence>
<keyword evidence="9" id="KW-0325">Glycoprotein</keyword>
<dbReference type="Proteomes" id="UP000663829">
    <property type="component" value="Unassembled WGS sequence"/>
</dbReference>
<feature type="region of interest" description="Disordered" evidence="11">
    <location>
        <begin position="684"/>
        <end position="706"/>
    </location>
</feature>
<gene>
    <name evidence="14" type="ORF">GPM918_LOCUS28559</name>
    <name evidence="15" type="ORF">SRO942_LOCUS29072</name>
</gene>
<dbReference type="InterPro" id="IPR003599">
    <property type="entry name" value="Ig_sub"/>
</dbReference>
<proteinExistence type="predicted"/>
<evidence type="ECO:0000256" key="6">
    <source>
        <dbReference type="ARBA" id="ARBA00023136"/>
    </source>
</evidence>
<evidence type="ECO:0000256" key="10">
    <source>
        <dbReference type="ARBA" id="ARBA00023319"/>
    </source>
</evidence>
<keyword evidence="10" id="KW-0393">Immunoglobulin domain</keyword>
<protein>
    <recommendedName>
        <fullName evidence="13">Ig-like domain-containing protein</fullName>
    </recommendedName>
</protein>
<dbReference type="InterPro" id="IPR051713">
    <property type="entry name" value="T-cell_Activation_Regulation"/>
</dbReference>
<evidence type="ECO:0000256" key="7">
    <source>
        <dbReference type="ARBA" id="ARBA00023157"/>
    </source>
</evidence>
<feature type="transmembrane region" description="Helical" evidence="12">
    <location>
        <begin position="150"/>
        <end position="170"/>
    </location>
</feature>
<name>A0A815DVD8_9BILA</name>
<reference evidence="14" key="1">
    <citation type="submission" date="2021-02" db="EMBL/GenBank/DDBJ databases">
        <authorList>
            <person name="Nowell W R."/>
        </authorList>
    </citation>
    <scope>NUCLEOTIDE SEQUENCE</scope>
</reference>
<keyword evidence="2" id="KW-1003">Cell membrane</keyword>
<evidence type="ECO:0000256" key="2">
    <source>
        <dbReference type="ARBA" id="ARBA00022475"/>
    </source>
</evidence>
<feature type="transmembrane region" description="Helical" evidence="12">
    <location>
        <begin position="71"/>
        <end position="92"/>
    </location>
</feature>
<sequence>MTLFYIGYLIAVSSTVAFIVAILTPKWIYPNNPGISEQYNYRGIFFVDNNNTCRDFILTYKSAVAPCRPPYAVACASLAIIASSLSIILLWLAGAYLHIRRKRLAVHFVSALAALTMLIFWITVVIWIVMITMNRDSNLKIRRENIGFSTWIAVGSSGGFLLAFVFFILYRIDLGHRRKDICESPSLIKATKMSVCISYITERNTYTNRDTTMQEFFDISSSTENLMLNTCAVSTITPEDDIKNSLERSQAFSRICASYPAVDDGLCFHMAHNLIPRQMEVRGQQTIIPCVLNKPTDHVYWFFRSRYTNTSTWNLIRTSDSNRKELENTISVTMENGTNGNYSLILRNLTPIMNGEYGCAAKNEQMTEAAFVIYDLTITTPVFCSERIENWPCFENQPHADNAITTSGNSLILPCRINHASDSSIEWWWINRNGLSLRVFPAYAPVRPTVQRFIFNTTTSNINDTTIDMSIMLRHVNVDDSGVYRCVVVPQQEKGPTQILDYYVELTSPRLCQFGYNGAPCFDNMVTSSPTIIGAYKIAYLPCRIYDYKRLSNIFWVAGDSPNNSVLITHHLSFNDYNGNRLRRLFPFSTNDFSLQIEISNDVNIDKTYSCVIEGTSAYETTWFTYNIRDLKVERTPITKDEHKMANLMNQFYSDSRQTASATTPNKNKKYTMTDEQLTNLFSNKKEEKHQDPIVTPNTVLNADEN</sequence>
<evidence type="ECO:0000313" key="14">
    <source>
        <dbReference type="EMBL" id="CAF1301819.1"/>
    </source>
</evidence>
<comment type="caution">
    <text evidence="14">The sequence shown here is derived from an EMBL/GenBank/DDBJ whole genome shotgun (WGS) entry which is preliminary data.</text>
</comment>
<comment type="subcellular location">
    <subcellularLocation>
        <location evidence="1">Cell membrane</location>
        <topology evidence="1">Single-pass type I membrane protein</topology>
    </subcellularLocation>
</comment>
<dbReference type="AlphaFoldDB" id="A0A815DVD8"/>
<feature type="compositionally biased region" description="Polar residues" evidence="11">
    <location>
        <begin position="696"/>
        <end position="706"/>
    </location>
</feature>
<feature type="transmembrane region" description="Helical" evidence="12">
    <location>
        <begin position="7"/>
        <end position="29"/>
    </location>
</feature>
<feature type="non-terminal residue" evidence="14">
    <location>
        <position position="1"/>
    </location>
</feature>
<dbReference type="PANTHER" id="PTHR25466:SF9">
    <property type="entry name" value="FIBRONECTIN TYPE-III DOMAIN-CONTAINING PROTEIN"/>
    <property type="match status" value="1"/>
</dbReference>
<keyword evidence="4" id="KW-0732">Signal</keyword>
<keyword evidence="7" id="KW-1015">Disulfide bond</keyword>
<dbReference type="SMART" id="SM00409">
    <property type="entry name" value="IG"/>
    <property type="match status" value="2"/>
</dbReference>
<evidence type="ECO:0000256" key="5">
    <source>
        <dbReference type="ARBA" id="ARBA00022989"/>
    </source>
</evidence>
<dbReference type="GO" id="GO:0006955">
    <property type="term" value="P:immune response"/>
    <property type="evidence" value="ECO:0007669"/>
    <property type="project" value="TreeGrafter"/>
</dbReference>
<organism evidence="14 16">
    <name type="scientific">Didymodactylos carnosus</name>
    <dbReference type="NCBI Taxonomy" id="1234261"/>
    <lineage>
        <taxon>Eukaryota</taxon>
        <taxon>Metazoa</taxon>
        <taxon>Spiralia</taxon>
        <taxon>Gnathifera</taxon>
        <taxon>Rotifera</taxon>
        <taxon>Eurotatoria</taxon>
        <taxon>Bdelloidea</taxon>
        <taxon>Philodinida</taxon>
        <taxon>Philodinidae</taxon>
        <taxon>Didymodactylos</taxon>
    </lineage>
</organism>